<organism evidence="2 3">
    <name type="scientific">Polytolypa hystricis (strain UAMH7299)</name>
    <dbReference type="NCBI Taxonomy" id="1447883"/>
    <lineage>
        <taxon>Eukaryota</taxon>
        <taxon>Fungi</taxon>
        <taxon>Dikarya</taxon>
        <taxon>Ascomycota</taxon>
        <taxon>Pezizomycotina</taxon>
        <taxon>Eurotiomycetes</taxon>
        <taxon>Eurotiomycetidae</taxon>
        <taxon>Onygenales</taxon>
        <taxon>Onygenales incertae sedis</taxon>
        <taxon>Polytolypa</taxon>
    </lineage>
</organism>
<proteinExistence type="predicted"/>
<feature type="region of interest" description="Disordered" evidence="1">
    <location>
        <begin position="1"/>
        <end position="53"/>
    </location>
</feature>
<protein>
    <submittedName>
        <fullName evidence="2">Uncharacterized protein</fullName>
    </submittedName>
</protein>
<feature type="compositionally biased region" description="Polar residues" evidence="1">
    <location>
        <begin position="15"/>
        <end position="27"/>
    </location>
</feature>
<accession>A0A2B7WEW2</accession>
<evidence type="ECO:0000256" key="1">
    <source>
        <dbReference type="SAM" id="MobiDB-lite"/>
    </source>
</evidence>
<dbReference type="Proteomes" id="UP000224634">
    <property type="component" value="Unassembled WGS sequence"/>
</dbReference>
<reference evidence="2 3" key="1">
    <citation type="submission" date="2017-10" db="EMBL/GenBank/DDBJ databases">
        <title>Comparative genomics in systemic dimorphic fungi from Ajellomycetaceae.</title>
        <authorList>
            <person name="Munoz J.F."/>
            <person name="Mcewen J.G."/>
            <person name="Clay O.K."/>
            <person name="Cuomo C.A."/>
        </authorList>
    </citation>
    <scope>NUCLEOTIDE SEQUENCE [LARGE SCALE GENOMIC DNA]</scope>
    <source>
        <strain evidence="2 3">UAMH7299</strain>
    </source>
</reference>
<keyword evidence="3" id="KW-1185">Reference proteome</keyword>
<name>A0A2B7WEW2_POLH7</name>
<comment type="caution">
    <text evidence="2">The sequence shown here is derived from an EMBL/GenBank/DDBJ whole genome shotgun (WGS) entry which is preliminary data.</text>
</comment>
<dbReference type="EMBL" id="PDNA01000526">
    <property type="protein sequence ID" value="PGG95051.1"/>
    <property type="molecule type" value="Genomic_DNA"/>
</dbReference>
<sequence length="237" mass="26357">MPDTTSGSASASDANENTQEDILNTAGSEAKKNGKELAGSDSNEGDDSDKLADHTVSGNDCGHYYMKPSTFCNLQPNKKALLVSKFQMCEQEVQPLAIDLIDYLVLDTDKWKYLQKLCASREILDDIENIYTVNPRACLSDYDFAPIVIDIFASTLLYNTLPYAEFLGKLQDHTQIGLEASMEEYTCKMFDKSKGFSGFDQSATMEFVGEMCKFQQHFLPKNSNDSDKDDSTSSESD</sequence>
<feature type="compositionally biased region" description="Low complexity" evidence="1">
    <location>
        <begin position="1"/>
        <end position="14"/>
    </location>
</feature>
<dbReference type="AlphaFoldDB" id="A0A2B7WEW2"/>
<gene>
    <name evidence="2" type="ORF">AJ80_10033</name>
</gene>
<evidence type="ECO:0000313" key="3">
    <source>
        <dbReference type="Proteomes" id="UP000224634"/>
    </source>
</evidence>
<evidence type="ECO:0000313" key="2">
    <source>
        <dbReference type="EMBL" id="PGG95051.1"/>
    </source>
</evidence>